<proteinExistence type="predicted"/>
<evidence type="ECO:0000256" key="1">
    <source>
        <dbReference type="SAM" id="SignalP"/>
    </source>
</evidence>
<protein>
    <recommendedName>
        <fullName evidence="4">Secreted protein</fullName>
    </recommendedName>
</protein>
<dbReference type="EMBL" id="VXIS01000096">
    <property type="protein sequence ID" value="KAA8905746.1"/>
    <property type="molecule type" value="Genomic_DNA"/>
</dbReference>
<evidence type="ECO:0000313" key="2">
    <source>
        <dbReference type="EMBL" id="KAA8905746.1"/>
    </source>
</evidence>
<dbReference type="InParanoid" id="A0A5J5EW77"/>
<accession>A0A5J5EW77</accession>
<sequence>MSILVAVCLVMIFAVCGDRVSKQSAVPTAHSLVCLYTCRQTLEPHCVAVRTPQVDSRIESVELNVFSCCELVNGCLGFRAKKLLDTRYVFVLLP</sequence>
<feature type="chain" id="PRO_5023844541" description="Secreted protein" evidence="1">
    <location>
        <begin position="18"/>
        <end position="94"/>
    </location>
</feature>
<reference evidence="2 3" key="1">
    <citation type="submission" date="2019-09" db="EMBL/GenBank/DDBJ databases">
        <title>Draft genome of the ectomycorrhizal ascomycete Sphaerosporella brunnea.</title>
        <authorList>
            <consortium name="DOE Joint Genome Institute"/>
            <person name="Benucci G.M."/>
            <person name="Marozzi G."/>
            <person name="Antonielli L."/>
            <person name="Sanchez S."/>
            <person name="Marco P."/>
            <person name="Wang X."/>
            <person name="Falini L.B."/>
            <person name="Barry K."/>
            <person name="Haridas S."/>
            <person name="Lipzen A."/>
            <person name="Labutti K."/>
            <person name="Grigoriev I.V."/>
            <person name="Murat C."/>
            <person name="Martin F."/>
            <person name="Albertini E."/>
            <person name="Donnini D."/>
            <person name="Bonito G."/>
        </authorList>
    </citation>
    <scope>NUCLEOTIDE SEQUENCE [LARGE SCALE GENOMIC DNA]</scope>
    <source>
        <strain evidence="2 3">Sb_GMNB300</strain>
    </source>
</reference>
<organism evidence="2 3">
    <name type="scientific">Sphaerosporella brunnea</name>
    <dbReference type="NCBI Taxonomy" id="1250544"/>
    <lineage>
        <taxon>Eukaryota</taxon>
        <taxon>Fungi</taxon>
        <taxon>Dikarya</taxon>
        <taxon>Ascomycota</taxon>
        <taxon>Pezizomycotina</taxon>
        <taxon>Pezizomycetes</taxon>
        <taxon>Pezizales</taxon>
        <taxon>Pyronemataceae</taxon>
        <taxon>Sphaerosporella</taxon>
    </lineage>
</organism>
<comment type="caution">
    <text evidence="2">The sequence shown here is derived from an EMBL/GenBank/DDBJ whole genome shotgun (WGS) entry which is preliminary data.</text>
</comment>
<keyword evidence="1" id="KW-0732">Signal</keyword>
<name>A0A5J5EW77_9PEZI</name>
<feature type="signal peptide" evidence="1">
    <location>
        <begin position="1"/>
        <end position="17"/>
    </location>
</feature>
<gene>
    <name evidence="2" type="ORF">FN846DRAFT_949944</name>
</gene>
<keyword evidence="3" id="KW-1185">Reference proteome</keyword>
<evidence type="ECO:0000313" key="3">
    <source>
        <dbReference type="Proteomes" id="UP000326924"/>
    </source>
</evidence>
<dbReference type="Proteomes" id="UP000326924">
    <property type="component" value="Unassembled WGS sequence"/>
</dbReference>
<dbReference type="AlphaFoldDB" id="A0A5J5EW77"/>
<evidence type="ECO:0008006" key="4">
    <source>
        <dbReference type="Google" id="ProtNLM"/>
    </source>
</evidence>